<protein>
    <submittedName>
        <fullName evidence="2">Uncharacterized protein</fullName>
    </submittedName>
</protein>
<organism evidence="2 3">
    <name type="scientific">Caerostris darwini</name>
    <dbReference type="NCBI Taxonomy" id="1538125"/>
    <lineage>
        <taxon>Eukaryota</taxon>
        <taxon>Metazoa</taxon>
        <taxon>Ecdysozoa</taxon>
        <taxon>Arthropoda</taxon>
        <taxon>Chelicerata</taxon>
        <taxon>Arachnida</taxon>
        <taxon>Araneae</taxon>
        <taxon>Araneomorphae</taxon>
        <taxon>Entelegynae</taxon>
        <taxon>Araneoidea</taxon>
        <taxon>Araneidae</taxon>
        <taxon>Caerostris</taxon>
    </lineage>
</organism>
<gene>
    <name evidence="2" type="ORF">CDAR_184401</name>
</gene>
<keyword evidence="1" id="KW-0472">Membrane</keyword>
<evidence type="ECO:0000313" key="2">
    <source>
        <dbReference type="EMBL" id="GIY56724.1"/>
    </source>
</evidence>
<comment type="caution">
    <text evidence="2">The sequence shown here is derived from an EMBL/GenBank/DDBJ whole genome shotgun (WGS) entry which is preliminary data.</text>
</comment>
<reference evidence="2 3" key="1">
    <citation type="submission" date="2021-06" db="EMBL/GenBank/DDBJ databases">
        <title>Caerostris darwini draft genome.</title>
        <authorList>
            <person name="Kono N."/>
            <person name="Arakawa K."/>
        </authorList>
    </citation>
    <scope>NUCLEOTIDE SEQUENCE [LARGE SCALE GENOMIC DNA]</scope>
</reference>
<accession>A0AAV4UG47</accession>
<dbReference type="Proteomes" id="UP001054837">
    <property type="component" value="Unassembled WGS sequence"/>
</dbReference>
<sequence>MPAINPKSDVNFFAVHINIYNERGAEERRVKFAAEGYRQPWTGADPLYAKSFASADMSCVGRWMSPQNFLVAFSEKSRFMERPFGSPLSSSLSDRMARRKEYCFCHSKVGEFYFINFFFLLLLLLQMFYFPVRRQFNKSKLCADRNILRLFCLGEKAPKENSVDS</sequence>
<evidence type="ECO:0000256" key="1">
    <source>
        <dbReference type="SAM" id="Phobius"/>
    </source>
</evidence>
<dbReference type="AlphaFoldDB" id="A0AAV4UG47"/>
<keyword evidence="1" id="KW-1133">Transmembrane helix</keyword>
<name>A0AAV4UG47_9ARAC</name>
<proteinExistence type="predicted"/>
<dbReference type="EMBL" id="BPLQ01011219">
    <property type="protein sequence ID" value="GIY56724.1"/>
    <property type="molecule type" value="Genomic_DNA"/>
</dbReference>
<feature type="transmembrane region" description="Helical" evidence="1">
    <location>
        <begin position="112"/>
        <end position="130"/>
    </location>
</feature>
<keyword evidence="3" id="KW-1185">Reference proteome</keyword>
<keyword evidence="1" id="KW-0812">Transmembrane</keyword>
<evidence type="ECO:0000313" key="3">
    <source>
        <dbReference type="Proteomes" id="UP001054837"/>
    </source>
</evidence>